<dbReference type="PANTHER" id="PTHR46013:SF4">
    <property type="entry name" value="B-CELL RECEPTOR CD22-RELATED"/>
    <property type="match status" value="1"/>
</dbReference>
<evidence type="ECO:0000256" key="1">
    <source>
        <dbReference type="ARBA" id="ARBA00040106"/>
    </source>
</evidence>
<dbReference type="InterPro" id="IPR007110">
    <property type="entry name" value="Ig-like_dom"/>
</dbReference>
<keyword evidence="6" id="KW-0812">Transmembrane</keyword>
<evidence type="ECO:0000256" key="3">
    <source>
        <dbReference type="ARBA" id="ARBA00045430"/>
    </source>
</evidence>
<dbReference type="InterPro" id="IPR013783">
    <property type="entry name" value="Ig-like_fold"/>
</dbReference>
<dbReference type="PROSITE" id="PS50835">
    <property type="entry name" value="IG_LIKE"/>
    <property type="match status" value="3"/>
</dbReference>
<keyword evidence="9" id="KW-1185">Reference proteome</keyword>
<evidence type="ECO:0000256" key="4">
    <source>
        <dbReference type="ARBA" id="ARBA00046458"/>
    </source>
</evidence>
<dbReference type="InterPro" id="IPR003599">
    <property type="entry name" value="Ig_sub"/>
</dbReference>
<reference evidence="8 9" key="1">
    <citation type="submission" date="2019-06" db="EMBL/GenBank/DDBJ databases">
        <title>A chromosome-scale genome assembly of the European perch, Perca fluviatilis.</title>
        <authorList>
            <person name="Roques C."/>
            <person name="Zahm M."/>
            <person name="Cabau C."/>
            <person name="Klopp C."/>
            <person name="Bouchez O."/>
            <person name="Donnadieu C."/>
            <person name="Kuhl H."/>
            <person name="Gislard M."/>
            <person name="Guendouz S."/>
            <person name="Journot L."/>
            <person name="Haffray P."/>
            <person name="Bestin A."/>
            <person name="Morvezen R."/>
            <person name="Feron R."/>
            <person name="Wen M."/>
            <person name="Jouanno E."/>
            <person name="Herpin A."/>
            <person name="Schartl M."/>
            <person name="Postlethwait J."/>
            <person name="Schaerlinger B."/>
            <person name="Chardard D."/>
            <person name="Lecocq T."/>
            <person name="Poncet C."/>
            <person name="Jaffrelo L."/>
            <person name="Lampietro C."/>
            <person name="Guiguen Y."/>
        </authorList>
    </citation>
    <scope>NUCLEOTIDE SEQUENCE [LARGE SCALE GENOMIC DNA]</scope>
    <source>
        <tissue evidence="8">Blood</tissue>
    </source>
</reference>
<protein>
    <recommendedName>
        <fullName evidence="1">B-cell receptor CD22</fullName>
    </recommendedName>
    <alternativeName>
        <fullName evidence="2">Sialic acid-binding Ig-like lectin 2</fullName>
    </alternativeName>
</protein>
<feature type="compositionally biased region" description="Polar residues" evidence="5">
    <location>
        <begin position="726"/>
        <end position="736"/>
    </location>
</feature>
<evidence type="ECO:0000313" key="9">
    <source>
        <dbReference type="Proteomes" id="UP000465112"/>
    </source>
</evidence>
<feature type="compositionally biased region" description="Polar residues" evidence="5">
    <location>
        <begin position="637"/>
        <end position="651"/>
    </location>
</feature>
<dbReference type="Proteomes" id="UP000465112">
    <property type="component" value="Chromosome 1"/>
</dbReference>
<dbReference type="InterPro" id="IPR036179">
    <property type="entry name" value="Ig-like_dom_sf"/>
</dbReference>
<keyword evidence="6" id="KW-1133">Transmembrane helix</keyword>
<comment type="caution">
    <text evidence="8">The sequence shown here is derived from an EMBL/GenBank/DDBJ whole genome shotgun (WGS) entry which is preliminary data.</text>
</comment>
<gene>
    <name evidence="8" type="ORF">PFLUV_G00003060</name>
</gene>
<dbReference type="SMART" id="SM00408">
    <property type="entry name" value="IGc2"/>
    <property type="match status" value="2"/>
</dbReference>
<feature type="domain" description="Ig-like" evidence="7">
    <location>
        <begin position="341"/>
        <end position="411"/>
    </location>
</feature>
<evidence type="ECO:0000259" key="7">
    <source>
        <dbReference type="PROSITE" id="PS50835"/>
    </source>
</evidence>
<evidence type="ECO:0000313" key="8">
    <source>
        <dbReference type="EMBL" id="KAF1394629.1"/>
    </source>
</evidence>
<dbReference type="CDD" id="cd00096">
    <property type="entry name" value="Ig"/>
    <property type="match status" value="1"/>
</dbReference>
<dbReference type="AlphaFoldDB" id="A0A6A5FN68"/>
<dbReference type="SMART" id="SM00409">
    <property type="entry name" value="IG"/>
    <property type="match status" value="4"/>
</dbReference>
<feature type="region of interest" description="Disordered" evidence="5">
    <location>
        <begin position="706"/>
        <end position="736"/>
    </location>
</feature>
<evidence type="ECO:0000256" key="2">
    <source>
        <dbReference type="ARBA" id="ARBA00041781"/>
    </source>
</evidence>
<evidence type="ECO:0000256" key="5">
    <source>
        <dbReference type="SAM" id="MobiDB-lite"/>
    </source>
</evidence>
<proteinExistence type="predicted"/>
<dbReference type="Pfam" id="PF24518">
    <property type="entry name" value="Ig_CD22"/>
    <property type="match status" value="1"/>
</dbReference>
<feature type="region of interest" description="Disordered" evidence="5">
    <location>
        <begin position="627"/>
        <end position="661"/>
    </location>
</feature>
<evidence type="ECO:0000256" key="6">
    <source>
        <dbReference type="SAM" id="Phobius"/>
    </source>
</evidence>
<comment type="subunit">
    <text evidence="4">Predominantly monomer of isoform CD22-beta. Also found as heterodimer of isoform CD22-beta and a shorter isoform. Interacts with PTPN6/SHP-1, LYN, SYK, PIK3R1/PIK3R2 and PLCG1 upon phosphorylation. Interacts with GRB2, INPP5D and SHC1 upon phosphorylation. May form a complex with INPP5D/SHIP, GRB2 and SHC1.</text>
</comment>
<feature type="domain" description="Ig-like" evidence="7">
    <location>
        <begin position="427"/>
        <end position="501"/>
    </location>
</feature>
<organism evidence="8 9">
    <name type="scientific">Perca fluviatilis</name>
    <name type="common">European perch</name>
    <dbReference type="NCBI Taxonomy" id="8168"/>
    <lineage>
        <taxon>Eukaryota</taxon>
        <taxon>Metazoa</taxon>
        <taxon>Chordata</taxon>
        <taxon>Craniata</taxon>
        <taxon>Vertebrata</taxon>
        <taxon>Euteleostomi</taxon>
        <taxon>Actinopterygii</taxon>
        <taxon>Neopterygii</taxon>
        <taxon>Teleostei</taxon>
        <taxon>Neoteleostei</taxon>
        <taxon>Acanthomorphata</taxon>
        <taxon>Eupercaria</taxon>
        <taxon>Perciformes</taxon>
        <taxon>Percoidei</taxon>
        <taxon>Percidae</taxon>
        <taxon>Percinae</taxon>
        <taxon>Perca</taxon>
    </lineage>
</organism>
<dbReference type="SUPFAM" id="SSF48726">
    <property type="entry name" value="Immunoglobulin"/>
    <property type="match status" value="5"/>
</dbReference>
<comment type="function">
    <text evidence="3">Most highly expressed siglec (sialic acid-binding immunoglobulin-like lectin) on B-cells that plays a role in various aspects of B-cell biology including differentiation, antigen presentation, and trafficking to bone marrow. Binds to alpha 2,6-linked sialic acid residues of surface molecules such as CD22 itself, CD45 and IgM in a cis configuration. Can also bind to ligands on other cells as an adhesion molecule in a trans configuration. Acts as an inhibitory coreceptor on the surface of B-cells and inhibits B-cell receptor induced signaling, characterized by inhibition of the calcium mobilization and cellular activation. Mechanistically, the immunoreceptor tyrosine-based inhibitory motif domain is phosphorylated by the Src kinase LYN, which in turn leads to the recruitment of the protein tyrosine phosphatase 1/PTPN6, leading to the negative regulation of BCR signaling. If this negative signaling from is of sufficient strength, apoptosis of the B-cell can be induced.</text>
</comment>
<feature type="compositionally biased region" description="Basic and acidic residues" evidence="5">
    <location>
        <begin position="627"/>
        <end position="636"/>
    </location>
</feature>
<dbReference type="InterPro" id="IPR056386">
    <property type="entry name" value="Ig_CD22"/>
</dbReference>
<name>A0A6A5FN68_PERFL</name>
<dbReference type="EMBL" id="VHII01000001">
    <property type="protein sequence ID" value="KAF1394629.1"/>
    <property type="molecule type" value="Genomic_DNA"/>
</dbReference>
<feature type="domain" description="Ig-like" evidence="7">
    <location>
        <begin position="508"/>
        <end position="589"/>
    </location>
</feature>
<accession>A0A6A5FN68</accession>
<feature type="compositionally biased region" description="Polar residues" evidence="5">
    <location>
        <begin position="706"/>
        <end position="717"/>
    </location>
</feature>
<dbReference type="PANTHER" id="PTHR46013">
    <property type="entry name" value="VASCULAR CELL ADHESION MOLECULE 1"/>
    <property type="match status" value="1"/>
</dbReference>
<sequence length="736" mass="82098">MRTEVVLGNVVSHTEEPSLHVSLSPDVVLSLIGLPDVLCVTVIQGQYGWGVTYTSTQICAVKGSTVEIHCSYRYPSRWKGSVTTLERTLWFTKMNYSEPVDLITDSEYSGRVQYSYKNKDCTLRISDLRERDSAVYKFRFTRNQEGGRYIGSPGVTLSVTALQVQVTRVHQTYAWLKCHSSCSPAGGLSYVWFKNREHITSVETSTYTTWFNPTDVFSCGLKGHEKFPSPSVLIQSQDGWGVTYTSTQICAVKGSTVEIHCSYTYPSTMRYQTKVDKTLWFTKGSNKAPVDLKTDSDYTGRVEYFFHNDDCTLRIRDLRERDSAEYKFRFITNRGGFTGSPGVTLSVTVPDLQVQVTRSWTQGELRCHSSCNVPDNPSYVWFNNGQKLDGETSSSLRVSVEDNNNYSCAVTGYEDYRSPPVYGPKLPSVSVSPSAEIVEGSSVTLNCSSDANPAAKYTWYKNGKPLNKKTLLVFCSIQSSDSGQYYCTAENELGRTSRSFSIDVKYGPQNTSVSVSPSAEILEGSSVNLTCSSDANPAANYTWYKENEDSPKASGQIFTITDFRAEHSGNYYCEAQNKRGRQKSTLHLIVVAGSMKSVAAGSITAIFLAIIFLCVFLFIRRKRSWKRNSEPGERPDNQAQGSVYDSPSAPVQRTPAEPHEDNCYASVSFSKNQEDALYSNIRLAQPHRHKKEEEDEDVTYSAVNFKSSSATTESGNQKAAEDLSELYSTVSKHPRV</sequence>
<dbReference type="Pfam" id="PF13895">
    <property type="entry name" value="Ig_2"/>
    <property type="match status" value="2"/>
</dbReference>
<feature type="transmembrane region" description="Helical" evidence="6">
    <location>
        <begin position="598"/>
        <end position="619"/>
    </location>
</feature>
<keyword evidence="6" id="KW-0472">Membrane</keyword>
<dbReference type="InterPro" id="IPR003598">
    <property type="entry name" value="Ig_sub2"/>
</dbReference>
<dbReference type="Gene3D" id="2.60.40.10">
    <property type="entry name" value="Immunoglobulins"/>
    <property type="match status" value="5"/>
</dbReference>